<dbReference type="Gene3D" id="3.20.20.190">
    <property type="entry name" value="Phosphatidylinositol (PI) phosphodiesterase"/>
    <property type="match status" value="1"/>
</dbReference>
<gene>
    <name evidence="3" type="ORF">LEP1GSC179_3911</name>
</gene>
<evidence type="ECO:0000313" key="4">
    <source>
        <dbReference type="Proteomes" id="UP000006329"/>
    </source>
</evidence>
<evidence type="ECO:0000256" key="1">
    <source>
        <dbReference type="SAM" id="Phobius"/>
    </source>
</evidence>
<keyword evidence="4" id="KW-1185">Reference proteome</keyword>
<keyword evidence="1" id="KW-0812">Transmembrane</keyword>
<keyword evidence="1" id="KW-1133">Transmembrane helix</keyword>
<dbReference type="Pfam" id="PF03009">
    <property type="entry name" value="GDPD"/>
    <property type="match status" value="1"/>
</dbReference>
<reference evidence="3" key="1">
    <citation type="submission" date="2012-10" db="EMBL/GenBank/DDBJ databases">
        <authorList>
            <person name="Harkins D.M."/>
            <person name="Durkin A.S."/>
            <person name="Brinkac L.M."/>
            <person name="Haft D.H."/>
            <person name="Selengut J.D."/>
            <person name="Sanka R."/>
            <person name="DePew J."/>
            <person name="Purushe J."/>
            <person name="Matthias M.A."/>
            <person name="Vinetz J.M."/>
            <person name="Sutton G.G."/>
            <person name="Nierman W.C."/>
            <person name="Fouts D.E."/>
        </authorList>
    </citation>
    <scope>NUCLEOTIDE SEQUENCE [LARGE SCALE GENOMIC DNA]</scope>
    <source>
        <strain evidence="3">MOR084</strain>
    </source>
</reference>
<dbReference type="RefSeq" id="WP_004464383.1">
    <property type="nucleotide sequence ID" value="NZ_AHON02000062.1"/>
</dbReference>
<dbReference type="PANTHER" id="PTHR46211">
    <property type="entry name" value="GLYCEROPHOSPHORYL DIESTER PHOSPHODIESTERASE"/>
    <property type="match status" value="1"/>
</dbReference>
<name>A0A0E2BCG2_9LEPT</name>
<dbReference type="PROSITE" id="PS51704">
    <property type="entry name" value="GP_PDE"/>
    <property type="match status" value="1"/>
</dbReference>
<dbReference type="EMBL" id="AHON02000062">
    <property type="protein sequence ID" value="EKO32913.1"/>
    <property type="molecule type" value="Genomic_DNA"/>
</dbReference>
<evidence type="ECO:0000259" key="2">
    <source>
        <dbReference type="PROSITE" id="PS51704"/>
    </source>
</evidence>
<protein>
    <submittedName>
        <fullName evidence="3">Glycerophosphodiester phosphodiesterase family protein</fullName>
    </submittedName>
</protein>
<keyword evidence="1" id="KW-0472">Membrane</keyword>
<dbReference type="PANTHER" id="PTHR46211:SF14">
    <property type="entry name" value="GLYCEROPHOSPHODIESTER PHOSPHODIESTERASE"/>
    <property type="match status" value="1"/>
</dbReference>
<dbReference type="InterPro" id="IPR017946">
    <property type="entry name" value="PLC-like_Pdiesterase_TIM-brl"/>
</dbReference>
<feature type="domain" description="GP-PDE" evidence="2">
    <location>
        <begin position="55"/>
        <end position="336"/>
    </location>
</feature>
<dbReference type="CDD" id="cd08567">
    <property type="entry name" value="GDPD_SpGDE_like"/>
    <property type="match status" value="1"/>
</dbReference>
<proteinExistence type="predicted"/>
<dbReference type="Proteomes" id="UP000006329">
    <property type="component" value="Unassembled WGS sequence"/>
</dbReference>
<dbReference type="AlphaFoldDB" id="A0A0E2BCG2"/>
<dbReference type="InterPro" id="IPR030395">
    <property type="entry name" value="GP_PDE_dom"/>
</dbReference>
<accession>A0A0E2BCG2</accession>
<feature type="transmembrane region" description="Helical" evidence="1">
    <location>
        <begin position="21"/>
        <end position="39"/>
    </location>
</feature>
<comment type="caution">
    <text evidence="3">The sequence shown here is derived from an EMBL/GenBank/DDBJ whole genome shotgun (WGS) entry which is preliminary data.</text>
</comment>
<organism evidence="3 4">
    <name type="scientific">Leptospira santarosai str. MOR084</name>
    <dbReference type="NCBI Taxonomy" id="1049984"/>
    <lineage>
        <taxon>Bacteria</taxon>
        <taxon>Pseudomonadati</taxon>
        <taxon>Spirochaetota</taxon>
        <taxon>Spirochaetia</taxon>
        <taxon>Leptospirales</taxon>
        <taxon>Leptospiraceae</taxon>
        <taxon>Leptospira</taxon>
    </lineage>
</organism>
<dbReference type="GO" id="GO:0006629">
    <property type="term" value="P:lipid metabolic process"/>
    <property type="evidence" value="ECO:0007669"/>
    <property type="project" value="InterPro"/>
</dbReference>
<dbReference type="GO" id="GO:0008081">
    <property type="term" value="F:phosphoric diester hydrolase activity"/>
    <property type="evidence" value="ECO:0007669"/>
    <property type="project" value="InterPro"/>
</dbReference>
<evidence type="ECO:0000313" key="3">
    <source>
        <dbReference type="EMBL" id="EKO32913.1"/>
    </source>
</evidence>
<dbReference type="SUPFAM" id="SSF51695">
    <property type="entry name" value="PLC-like phosphodiesterases"/>
    <property type="match status" value="1"/>
</dbReference>
<sequence>MLSHNFKMEKNPFKMDVKIKDGYFLGVLLVLILNLGTNFCSNAPIIINKPLDESLDLQGHRGARGLRPENTWPAFEEAIRYGMTTLELDTVLTKDKKIVIHHDLNTNPAICQKKDGTPIVSVSLYDLTFSELKGLDCGAKKNPKYPEQISVPGTELITIEEFFALVANAERKIPNRPKLKFNIEVKFPEEDQATFSIETVKEHVDLLVQALEKANVTERTTIQSFYIRALSVVKEKNPKIKTSSLFSLTYFQGMMMKLGFGNGIREDVLKKALEVKADVISPYFLYVTKEFVQKAHSHKISVIPWTVNDPEEMRRLVNAGVDGIISDYPDRLAETIKN</sequence>